<evidence type="ECO:0000313" key="2">
    <source>
        <dbReference type="EMBL" id="CAG8551084.1"/>
    </source>
</evidence>
<evidence type="ECO:0000256" key="1">
    <source>
        <dbReference type="SAM" id="MobiDB-lite"/>
    </source>
</evidence>
<keyword evidence="3" id="KW-1185">Reference proteome</keyword>
<feature type="non-terminal residue" evidence="2">
    <location>
        <position position="134"/>
    </location>
</feature>
<sequence length="134" mass="15697">MRNSKQKRKHLKSFSKTISTDSSRVHSVQDNQHVSIPQVSTLLNKLRQESRPKNNQRSTETLPTPAYKYLMRDYLNQVESEQRERIENDLRLRVSGPLPPKSWRGAWYSETNLNECGKSKSQIEVRKAKKSAWN</sequence>
<protein>
    <submittedName>
        <fullName evidence="2">3735_t:CDS:1</fullName>
    </submittedName>
</protein>
<evidence type="ECO:0000313" key="3">
    <source>
        <dbReference type="Proteomes" id="UP000789396"/>
    </source>
</evidence>
<gene>
    <name evidence="2" type="ORF">RFULGI_LOCUS4651</name>
</gene>
<dbReference type="AlphaFoldDB" id="A0A9N9FQS7"/>
<feature type="region of interest" description="Disordered" evidence="1">
    <location>
        <begin position="1"/>
        <end position="38"/>
    </location>
</feature>
<organism evidence="2 3">
    <name type="scientific">Racocetra fulgida</name>
    <dbReference type="NCBI Taxonomy" id="60492"/>
    <lineage>
        <taxon>Eukaryota</taxon>
        <taxon>Fungi</taxon>
        <taxon>Fungi incertae sedis</taxon>
        <taxon>Mucoromycota</taxon>
        <taxon>Glomeromycotina</taxon>
        <taxon>Glomeromycetes</taxon>
        <taxon>Diversisporales</taxon>
        <taxon>Gigasporaceae</taxon>
        <taxon>Racocetra</taxon>
    </lineage>
</organism>
<feature type="compositionally biased region" description="Polar residues" evidence="1">
    <location>
        <begin position="14"/>
        <end position="38"/>
    </location>
</feature>
<proteinExistence type="predicted"/>
<dbReference type="EMBL" id="CAJVPZ010004746">
    <property type="protein sequence ID" value="CAG8551084.1"/>
    <property type="molecule type" value="Genomic_DNA"/>
</dbReference>
<dbReference type="Proteomes" id="UP000789396">
    <property type="component" value="Unassembled WGS sequence"/>
</dbReference>
<name>A0A9N9FQS7_9GLOM</name>
<accession>A0A9N9FQS7</accession>
<dbReference type="OrthoDB" id="341898at2759"/>
<reference evidence="2" key="1">
    <citation type="submission" date="2021-06" db="EMBL/GenBank/DDBJ databases">
        <authorList>
            <person name="Kallberg Y."/>
            <person name="Tangrot J."/>
            <person name="Rosling A."/>
        </authorList>
    </citation>
    <scope>NUCLEOTIDE SEQUENCE</scope>
    <source>
        <strain evidence="2">IN212</strain>
    </source>
</reference>
<comment type="caution">
    <text evidence="2">The sequence shown here is derived from an EMBL/GenBank/DDBJ whole genome shotgun (WGS) entry which is preliminary data.</text>
</comment>
<feature type="compositionally biased region" description="Basic residues" evidence="1">
    <location>
        <begin position="1"/>
        <end position="13"/>
    </location>
</feature>